<feature type="compositionally biased region" description="Basic and acidic residues" evidence="1">
    <location>
        <begin position="82"/>
        <end position="92"/>
    </location>
</feature>
<name>A0ABD3M686_9STRA</name>
<feature type="region of interest" description="Disordered" evidence="1">
    <location>
        <begin position="352"/>
        <end position="393"/>
    </location>
</feature>
<feature type="compositionally biased region" description="Polar residues" evidence="1">
    <location>
        <begin position="121"/>
        <end position="131"/>
    </location>
</feature>
<comment type="caution">
    <text evidence="3">The sequence shown here is derived from an EMBL/GenBank/DDBJ whole genome shotgun (WGS) entry which is preliminary data.</text>
</comment>
<feature type="region of interest" description="Disordered" evidence="1">
    <location>
        <begin position="121"/>
        <end position="217"/>
    </location>
</feature>
<reference evidence="3 4" key="1">
    <citation type="submission" date="2024-10" db="EMBL/GenBank/DDBJ databases">
        <title>Updated reference genomes for cyclostephanoid diatoms.</title>
        <authorList>
            <person name="Roberts W.R."/>
            <person name="Alverson A.J."/>
        </authorList>
    </citation>
    <scope>NUCLEOTIDE SEQUENCE [LARGE SCALE GENOMIC DNA]</scope>
    <source>
        <strain evidence="3 4">AJA232-27</strain>
    </source>
</reference>
<evidence type="ECO:0000256" key="1">
    <source>
        <dbReference type="SAM" id="MobiDB-lite"/>
    </source>
</evidence>
<feature type="domain" description="PH" evidence="2">
    <location>
        <begin position="468"/>
        <end position="654"/>
    </location>
</feature>
<dbReference type="EMBL" id="JALLBG020000255">
    <property type="protein sequence ID" value="KAL3757687.1"/>
    <property type="molecule type" value="Genomic_DNA"/>
</dbReference>
<proteinExistence type="predicted"/>
<dbReference type="PANTHER" id="PTHR31558:SF3">
    <property type="entry name" value="CW14 PROTEIN"/>
    <property type="match status" value="1"/>
</dbReference>
<feature type="compositionally biased region" description="Polar residues" evidence="1">
    <location>
        <begin position="58"/>
        <end position="68"/>
    </location>
</feature>
<feature type="region of interest" description="Disordered" evidence="1">
    <location>
        <begin position="577"/>
        <end position="596"/>
    </location>
</feature>
<evidence type="ECO:0000313" key="3">
    <source>
        <dbReference type="EMBL" id="KAL3757687.1"/>
    </source>
</evidence>
<dbReference type="Pfam" id="PF07059">
    <property type="entry name" value="EDR2_C"/>
    <property type="match status" value="1"/>
</dbReference>
<dbReference type="InterPro" id="IPR001849">
    <property type="entry name" value="PH_domain"/>
</dbReference>
<dbReference type="SUPFAM" id="SSF50729">
    <property type="entry name" value="PH domain-like"/>
    <property type="match status" value="1"/>
</dbReference>
<dbReference type="InterPro" id="IPR009769">
    <property type="entry name" value="EDR2_C"/>
</dbReference>
<keyword evidence="4" id="KW-1185">Reference proteome</keyword>
<accession>A0ABD3M686</accession>
<organism evidence="3 4">
    <name type="scientific">Discostella pseudostelligera</name>
    <dbReference type="NCBI Taxonomy" id="259834"/>
    <lineage>
        <taxon>Eukaryota</taxon>
        <taxon>Sar</taxon>
        <taxon>Stramenopiles</taxon>
        <taxon>Ochrophyta</taxon>
        <taxon>Bacillariophyta</taxon>
        <taxon>Coscinodiscophyceae</taxon>
        <taxon>Thalassiosirophycidae</taxon>
        <taxon>Stephanodiscales</taxon>
        <taxon>Stephanodiscaceae</taxon>
        <taxon>Discostella</taxon>
    </lineage>
</organism>
<dbReference type="CDD" id="cd00821">
    <property type="entry name" value="PH"/>
    <property type="match status" value="1"/>
</dbReference>
<evidence type="ECO:0000259" key="2">
    <source>
        <dbReference type="PROSITE" id="PS50003"/>
    </source>
</evidence>
<sequence length="1091" mass="118753">MNNMMSNSNHTIDYDASSITSEDSQEPYYHITTGKVVKAREAWAILAAENHPRYASASRRQFSRNDASASGPVKHSAGGGLRHVDNSKEDSNNNKIMNDSIFRSSDGELISNDDAVDSFLQDMSSPSFESSNNHHHIRQDSSFSADPTQSSIDRALINPESPTASISPYKDMKQIYKPASTNSPFEDGLHHSSHNSNPYTHHHNAEVPPPCDTDDDEESDPIILRATAMALAAQNGLKLTPEQMALIAQPDVQQQKLIEEAKRVQKAKEMQLLQQQQQQQGGSAGAVNLQSLGADIKKFIRIEKEKPPLQWGADLGKFIESQIQHAHHAGSGAGAGAGAASTTTATNANADLCQEGKNGDESLSSTPRPSPPKKKMEGFGCDPTVSATPSEPLSSSLLGGKGLNWPILNESIANILPGGGGGGGGIANRSEPAGTTDILTSSSTSPSTDAIDFNEPVIFSTTLWKRRAVGKRNAVMLTSSSSSSWSWERIRVELRGNKLIYYKASAATTTFDGKEKKDDDNDTSGLVASTPSRSTSEGSASTTTANVADSTTKRLSVLFQAAEQKIQTAKEEFNRLASGTGLERKTSSSGSSDPLGVMDLVKENATVSASMGHSGAPTPFCLSIKVKSETKWKFSFERHAEMMEWLAALTDVVVQSSVDASGSGREMEMYCIQRRGGQNRNHGDKAEAAASSTSLRSFFANAAFSGDKETKRIIWATLALLNFAVILARTTGLSFLKLIIVFNLGMWQLTRYSLQNFGRVKMGNVNLTSTPTEAGAGRKWSYKPIAGSTTIKVTKEDDPNITEKGDQLPTWVPISSSGMEVRSHGYLTTKRKIPSPGELYECVAVDCFVSNARVSEIATRMKFDQQFEATATGKTWKSPEIFIVSIAIPTEAPKLGYSADDGPGATIVGYFKMKEETRTILRRITATSYDPLTDSSDSEIDVQKQLTNGVRLWEQYCQVAPTDPTFQARFKLIPSANLEEMGCPSYIAKYNAKPVLIKRNQVTGFFTDYPTLNAMEFDISLHPFPYLFKQGMAYMKEYFDKSVWTFGFVIEGRNNDELPEVVVGAMKVCHPSPKFTVNAEELFSGTCSKVQ</sequence>
<feature type="compositionally biased region" description="Low complexity" evidence="1">
    <location>
        <begin position="528"/>
        <end position="545"/>
    </location>
</feature>
<dbReference type="PROSITE" id="PS50003">
    <property type="entry name" value="PH_DOMAIN"/>
    <property type="match status" value="1"/>
</dbReference>
<gene>
    <name evidence="3" type="ORF">ACHAWU_004472</name>
</gene>
<dbReference type="InterPro" id="IPR011993">
    <property type="entry name" value="PH-like_dom_sf"/>
</dbReference>
<feature type="compositionally biased region" description="Polar residues" evidence="1">
    <location>
        <begin position="140"/>
        <end position="152"/>
    </location>
</feature>
<dbReference type="AlphaFoldDB" id="A0ABD3M686"/>
<dbReference type="SMART" id="SM00233">
    <property type="entry name" value="PH"/>
    <property type="match status" value="1"/>
</dbReference>
<protein>
    <recommendedName>
        <fullName evidence="2">PH domain-containing protein</fullName>
    </recommendedName>
</protein>
<dbReference type="Gene3D" id="2.30.29.30">
    <property type="entry name" value="Pleckstrin-homology domain (PH domain)/Phosphotyrosine-binding domain (PTB)"/>
    <property type="match status" value="1"/>
</dbReference>
<feature type="region of interest" description="Disordered" evidence="1">
    <location>
        <begin position="512"/>
        <end position="547"/>
    </location>
</feature>
<evidence type="ECO:0000313" key="4">
    <source>
        <dbReference type="Proteomes" id="UP001530293"/>
    </source>
</evidence>
<dbReference type="Proteomes" id="UP001530293">
    <property type="component" value="Unassembled WGS sequence"/>
</dbReference>
<feature type="region of interest" description="Disordered" evidence="1">
    <location>
        <begin position="54"/>
        <end position="99"/>
    </location>
</feature>
<dbReference type="PANTHER" id="PTHR31558">
    <property type="entry name" value="CW14 PROTEIN"/>
    <property type="match status" value="1"/>
</dbReference>